<dbReference type="NCBIfam" id="NF033550">
    <property type="entry name" value="transpos_ISL3"/>
    <property type="match status" value="1"/>
</dbReference>
<evidence type="ECO:0000256" key="1">
    <source>
        <dbReference type="SAM" id="MobiDB-lite"/>
    </source>
</evidence>
<gene>
    <name evidence="4" type="ORF">NZD89_06830</name>
</gene>
<sequence length="329" mass="37745">MDKLLSSVFPELTGSHGYFTSSLVVLHLSSTSSGNHCPDCGHWTSRVHSHYHRTVEDIPMCDIQVVLRVRARKFFCTNPHCHRRISSERFPGFLESSQRKTTRLNRIMTQIGFSLGGNPGVALCQRLGFSVSKDTLLRRVQEKSVKADDEDISVVGIDDWAYKRGQRYGTIIVDLQHHRLLDLLPDRSVSSVADWLRTHPGIRIVSRDRAGIYADAIRQGLPSAKQIADRWHILKNLGDAVERFVSRQRLPTRDHVEDLDPVERAQESTKPSHQEQDKLKRRQMKWDLVQRVQHLRENGPGIRAIAREAGLSRKTIRKYLSWTELPVTR</sequence>
<organism evidence="4 5">
    <name type="scientific">Alicyclobacillus fastidiosus</name>
    <dbReference type="NCBI Taxonomy" id="392011"/>
    <lineage>
        <taxon>Bacteria</taxon>
        <taxon>Bacillati</taxon>
        <taxon>Bacillota</taxon>
        <taxon>Bacilli</taxon>
        <taxon>Bacillales</taxon>
        <taxon>Alicyclobacillaceae</taxon>
        <taxon>Alicyclobacillus</taxon>
    </lineage>
</organism>
<dbReference type="Proteomes" id="UP001164761">
    <property type="component" value="Chromosome"/>
</dbReference>
<evidence type="ECO:0000259" key="2">
    <source>
        <dbReference type="Pfam" id="PF01610"/>
    </source>
</evidence>
<evidence type="ECO:0000313" key="5">
    <source>
        <dbReference type="Proteomes" id="UP001164761"/>
    </source>
</evidence>
<reference evidence="4" key="1">
    <citation type="submission" date="2022-08" db="EMBL/GenBank/DDBJ databases">
        <title>Alicyclobacillus fastidiosus DSM 17978, complete genome.</title>
        <authorList>
            <person name="Wang Q."/>
            <person name="Cai R."/>
            <person name="Wang Z."/>
        </authorList>
    </citation>
    <scope>NUCLEOTIDE SEQUENCE</scope>
    <source>
        <strain evidence="4">DSM 17978</strain>
    </source>
</reference>
<feature type="compositionally biased region" description="Basic and acidic residues" evidence="1">
    <location>
        <begin position="255"/>
        <end position="278"/>
    </location>
</feature>
<proteinExistence type="predicted"/>
<dbReference type="PANTHER" id="PTHR33498">
    <property type="entry name" value="TRANSPOSASE FOR INSERTION SEQUENCE ELEMENT IS1557"/>
    <property type="match status" value="1"/>
</dbReference>
<dbReference type="Gene3D" id="1.10.10.60">
    <property type="entry name" value="Homeodomain-like"/>
    <property type="match status" value="1"/>
</dbReference>
<evidence type="ECO:0000259" key="3">
    <source>
        <dbReference type="Pfam" id="PF14690"/>
    </source>
</evidence>
<evidence type="ECO:0000313" key="4">
    <source>
        <dbReference type="EMBL" id="WAH43113.1"/>
    </source>
</evidence>
<accession>A0ABY6ZKJ7</accession>
<feature type="domain" description="Transposase IS204/IS1001/IS1096/IS1165 DDE" evidence="2">
    <location>
        <begin position="155"/>
        <end position="286"/>
    </location>
</feature>
<dbReference type="Pfam" id="PF01610">
    <property type="entry name" value="DDE_Tnp_ISL3"/>
    <property type="match status" value="1"/>
</dbReference>
<dbReference type="EMBL" id="CP104067">
    <property type="protein sequence ID" value="WAH43113.1"/>
    <property type="molecule type" value="Genomic_DNA"/>
</dbReference>
<dbReference type="RefSeq" id="WP_268006989.1">
    <property type="nucleotide sequence ID" value="NZ_BSUT01000001.1"/>
</dbReference>
<dbReference type="InterPro" id="IPR047951">
    <property type="entry name" value="Transpos_ISL3"/>
</dbReference>
<dbReference type="InterPro" id="IPR029261">
    <property type="entry name" value="Transposase_Znf"/>
</dbReference>
<feature type="domain" description="Transposase IS204/IS1001/IS1096/IS1165 zinc-finger" evidence="3">
    <location>
        <begin position="35"/>
        <end position="78"/>
    </location>
</feature>
<feature type="region of interest" description="Disordered" evidence="1">
    <location>
        <begin position="255"/>
        <end position="281"/>
    </location>
</feature>
<keyword evidence="5" id="KW-1185">Reference proteome</keyword>
<name>A0ABY6ZKJ7_9BACL</name>
<protein>
    <submittedName>
        <fullName evidence="4">ISL3 family transposase</fullName>
    </submittedName>
</protein>
<dbReference type="InterPro" id="IPR002560">
    <property type="entry name" value="Transposase_DDE"/>
</dbReference>
<dbReference type="Pfam" id="PF14690">
    <property type="entry name" value="Zn_ribbon_ISL3"/>
    <property type="match status" value="1"/>
</dbReference>
<dbReference type="PANTHER" id="PTHR33498:SF1">
    <property type="entry name" value="TRANSPOSASE FOR INSERTION SEQUENCE ELEMENT IS1557"/>
    <property type="match status" value="1"/>
</dbReference>